<evidence type="ECO:0000259" key="1">
    <source>
        <dbReference type="Pfam" id="PF07244"/>
    </source>
</evidence>
<feature type="non-terminal residue" evidence="2">
    <location>
        <position position="87"/>
    </location>
</feature>
<accession>X0UAL9</accession>
<comment type="caution">
    <text evidence="2">The sequence shown here is derived from an EMBL/GenBank/DDBJ whole genome shotgun (WGS) entry which is preliminary data.</text>
</comment>
<organism evidence="2">
    <name type="scientific">marine sediment metagenome</name>
    <dbReference type="NCBI Taxonomy" id="412755"/>
    <lineage>
        <taxon>unclassified sequences</taxon>
        <taxon>metagenomes</taxon>
        <taxon>ecological metagenomes</taxon>
    </lineage>
</organism>
<protein>
    <recommendedName>
        <fullName evidence="1">POTRA domain-containing protein</fullName>
    </recommendedName>
</protein>
<dbReference type="InterPro" id="IPR010827">
    <property type="entry name" value="BamA/TamA_POTRA"/>
</dbReference>
<name>X0UAL9_9ZZZZ</name>
<dbReference type="GO" id="GO:0019867">
    <property type="term" value="C:outer membrane"/>
    <property type="evidence" value="ECO:0007669"/>
    <property type="project" value="InterPro"/>
</dbReference>
<dbReference type="Pfam" id="PF07244">
    <property type="entry name" value="POTRA"/>
    <property type="match status" value="1"/>
</dbReference>
<sequence>MLKRLVGIVLALSIVLIFLPKLEVWASPMVEEIQVKGNQYIDTEEILQVIKSKVDEPLSEQRIREDIQAIYDIGFFSYLSALKEKEK</sequence>
<reference evidence="2" key="1">
    <citation type="journal article" date="2014" name="Front. Microbiol.">
        <title>High frequency of phylogenetically diverse reductive dehalogenase-homologous genes in deep subseafloor sedimentary metagenomes.</title>
        <authorList>
            <person name="Kawai M."/>
            <person name="Futagami T."/>
            <person name="Toyoda A."/>
            <person name="Takaki Y."/>
            <person name="Nishi S."/>
            <person name="Hori S."/>
            <person name="Arai W."/>
            <person name="Tsubouchi T."/>
            <person name="Morono Y."/>
            <person name="Uchiyama I."/>
            <person name="Ito T."/>
            <person name="Fujiyama A."/>
            <person name="Inagaki F."/>
            <person name="Takami H."/>
        </authorList>
    </citation>
    <scope>NUCLEOTIDE SEQUENCE</scope>
    <source>
        <strain evidence="2">Expedition CK06-06</strain>
    </source>
</reference>
<dbReference type="AlphaFoldDB" id="X0UAL9"/>
<feature type="domain" description="POTRA" evidence="1">
    <location>
        <begin position="29"/>
        <end position="77"/>
    </location>
</feature>
<proteinExistence type="predicted"/>
<evidence type="ECO:0000313" key="2">
    <source>
        <dbReference type="EMBL" id="GAF85520.1"/>
    </source>
</evidence>
<dbReference type="Gene3D" id="3.10.20.310">
    <property type="entry name" value="membrane protein fhac"/>
    <property type="match status" value="1"/>
</dbReference>
<gene>
    <name evidence="2" type="ORF">S01H1_02306</name>
</gene>
<dbReference type="EMBL" id="BARS01001097">
    <property type="protein sequence ID" value="GAF85520.1"/>
    <property type="molecule type" value="Genomic_DNA"/>
</dbReference>